<organism evidence="1 2">
    <name type="scientific">Racocetra persica</name>
    <dbReference type="NCBI Taxonomy" id="160502"/>
    <lineage>
        <taxon>Eukaryota</taxon>
        <taxon>Fungi</taxon>
        <taxon>Fungi incertae sedis</taxon>
        <taxon>Mucoromycota</taxon>
        <taxon>Glomeromycotina</taxon>
        <taxon>Glomeromycetes</taxon>
        <taxon>Diversisporales</taxon>
        <taxon>Gigasporaceae</taxon>
        <taxon>Racocetra</taxon>
    </lineage>
</organism>
<feature type="non-terminal residue" evidence="1">
    <location>
        <position position="85"/>
    </location>
</feature>
<keyword evidence="2" id="KW-1185">Reference proteome</keyword>
<evidence type="ECO:0000313" key="2">
    <source>
        <dbReference type="Proteomes" id="UP000789920"/>
    </source>
</evidence>
<protein>
    <submittedName>
        <fullName evidence="1">18598_t:CDS:1</fullName>
    </submittedName>
</protein>
<evidence type="ECO:0000313" key="1">
    <source>
        <dbReference type="EMBL" id="CAG8789354.1"/>
    </source>
</evidence>
<accession>A0ACA9REJ5</accession>
<name>A0ACA9REJ5_9GLOM</name>
<proteinExistence type="predicted"/>
<gene>
    <name evidence="1" type="ORF">RPERSI_LOCUS18872</name>
</gene>
<comment type="caution">
    <text evidence="1">The sequence shown here is derived from an EMBL/GenBank/DDBJ whole genome shotgun (WGS) entry which is preliminary data.</text>
</comment>
<dbReference type="Proteomes" id="UP000789920">
    <property type="component" value="Unassembled WGS sequence"/>
</dbReference>
<sequence length="85" mass="9699">LNAITSSTFLSFDNDNSFNLENITNITLPPLPIKTRWNSLFNFIIWLSPYIDFFPFFIANEIILAGDKASKALKDLNTSFQDNAH</sequence>
<dbReference type="EMBL" id="CAJVQC010050650">
    <property type="protein sequence ID" value="CAG8789354.1"/>
    <property type="molecule type" value="Genomic_DNA"/>
</dbReference>
<reference evidence="1" key="1">
    <citation type="submission" date="2021-06" db="EMBL/GenBank/DDBJ databases">
        <authorList>
            <person name="Kallberg Y."/>
            <person name="Tangrot J."/>
            <person name="Rosling A."/>
        </authorList>
    </citation>
    <scope>NUCLEOTIDE SEQUENCE</scope>
    <source>
        <strain evidence="1">MA461A</strain>
    </source>
</reference>
<feature type="non-terminal residue" evidence="1">
    <location>
        <position position="1"/>
    </location>
</feature>